<feature type="repeat" description="TPR" evidence="1">
    <location>
        <begin position="268"/>
        <end position="301"/>
    </location>
</feature>
<dbReference type="SMART" id="SM00028">
    <property type="entry name" value="TPR"/>
    <property type="match status" value="6"/>
</dbReference>
<keyword evidence="1" id="KW-0802">TPR repeat</keyword>
<dbReference type="Gene3D" id="1.25.40.10">
    <property type="entry name" value="Tetratricopeptide repeat domain"/>
    <property type="match status" value="2"/>
</dbReference>
<protein>
    <recommendedName>
        <fullName evidence="4">Photosystem I assembly protein Ycf3</fullName>
    </recommendedName>
</protein>
<dbReference type="Pfam" id="PF13424">
    <property type="entry name" value="TPR_12"/>
    <property type="match status" value="2"/>
</dbReference>
<dbReference type="Pfam" id="PF13181">
    <property type="entry name" value="TPR_8"/>
    <property type="match status" value="2"/>
</dbReference>
<dbReference type="PANTHER" id="PTHR10098">
    <property type="entry name" value="RAPSYN-RELATED"/>
    <property type="match status" value="1"/>
</dbReference>
<dbReference type="InterPro" id="IPR019734">
    <property type="entry name" value="TPR_rpt"/>
</dbReference>
<dbReference type="AlphaFoldDB" id="A0A5A5R8A1"/>
<accession>A0A5A5R8A1</accession>
<sequence>MINNHETDFLKDLEGEKEHFTLLKNLYTDVFSEEEKELIKQEFQETFSPEELQDIKEKFEKIYRYYYDLARPAIIETYTELAFENNNYLDPKFYQNFPEFSAKDQQKFENNAFDFFQTELNNIKLAISYAKEDGQWQRIVKICQNLQRFLKIRTYWEDLDDILREAIYAANKSGEHLTEAHLLNQFAELQRLLGRAKEGLDKCEESLHIFQELKDEYGEAKALYTLGFLNRSMGNWEKSAEALENSVKLFRKIQECQNFDIDVEEDIAEALDGLGLIYPIFGKLESAEEVLRESLELKEKLNNRFALSKTTNILGKVYIELYNSQKKIEFLQEAQKLMESSLEIKKELNDLQGQGVCFNELGKIQRLMGNYEQAHDYYLKSLNVKKKVSSTGGGASDRHGEGLTYMEIGFLYQEQGKKEEAQNTFRKALDYLNVYSPQYEEVSKILQDNH</sequence>
<evidence type="ECO:0008006" key="4">
    <source>
        <dbReference type="Google" id="ProtNLM"/>
    </source>
</evidence>
<feature type="repeat" description="TPR" evidence="1">
    <location>
        <begin position="402"/>
        <end position="435"/>
    </location>
</feature>
<dbReference type="InterPro" id="IPR011990">
    <property type="entry name" value="TPR-like_helical_dom_sf"/>
</dbReference>
<dbReference type="SUPFAM" id="SSF48452">
    <property type="entry name" value="TPR-like"/>
    <property type="match status" value="2"/>
</dbReference>
<reference evidence="2 3" key="1">
    <citation type="submission" date="2018-09" db="EMBL/GenBank/DDBJ databases">
        <title>Evolutionary history of phycoerythrin pigmentation in the water bloom-forming cyanobacterium Microcystis aeruginosa.</title>
        <authorList>
            <person name="Tanabe Y."/>
            <person name="Tanabe Y."/>
            <person name="Yamaguchi H."/>
        </authorList>
    </citation>
    <scope>NUCLEOTIDE SEQUENCE [LARGE SCALE GENOMIC DNA]</scope>
    <source>
        <strain evidence="2 3">NIES-2519</strain>
    </source>
</reference>
<proteinExistence type="predicted"/>
<name>A0A5A5R8A1_MICAE</name>
<dbReference type="EMBL" id="BHVO01000009">
    <property type="protein sequence ID" value="GCA69437.1"/>
    <property type="molecule type" value="Genomic_DNA"/>
</dbReference>
<dbReference type="PROSITE" id="PS50005">
    <property type="entry name" value="TPR"/>
    <property type="match status" value="2"/>
</dbReference>
<evidence type="ECO:0000256" key="1">
    <source>
        <dbReference type="PROSITE-ProRule" id="PRU00339"/>
    </source>
</evidence>
<gene>
    <name evidence="2" type="ORF">MiYa_00963</name>
</gene>
<evidence type="ECO:0000313" key="2">
    <source>
        <dbReference type="EMBL" id="GCA69437.1"/>
    </source>
</evidence>
<dbReference type="Proteomes" id="UP000323569">
    <property type="component" value="Unassembled WGS sequence"/>
</dbReference>
<organism evidence="2 3">
    <name type="scientific">Microcystis aeruginosa NIES-2519</name>
    <dbReference type="NCBI Taxonomy" id="2303981"/>
    <lineage>
        <taxon>Bacteria</taxon>
        <taxon>Bacillati</taxon>
        <taxon>Cyanobacteriota</taxon>
        <taxon>Cyanophyceae</taxon>
        <taxon>Oscillatoriophycideae</taxon>
        <taxon>Chroococcales</taxon>
        <taxon>Microcystaceae</taxon>
        <taxon>Microcystis</taxon>
    </lineage>
</organism>
<comment type="caution">
    <text evidence="2">The sequence shown here is derived from an EMBL/GenBank/DDBJ whole genome shotgun (WGS) entry which is preliminary data.</text>
</comment>
<evidence type="ECO:0000313" key="3">
    <source>
        <dbReference type="Proteomes" id="UP000323569"/>
    </source>
</evidence>
<dbReference type="RefSeq" id="WP_149978896.1">
    <property type="nucleotide sequence ID" value="NZ_BHVO01000009.1"/>
</dbReference>